<dbReference type="Proteomes" id="UP000680185">
    <property type="component" value="Unassembled WGS sequence"/>
</dbReference>
<reference evidence="3" key="1">
    <citation type="journal article" date="2020" name="bioRxiv">
        <title>A rank-normalized archaeal taxonomy based on genome phylogeny resolves widespread incomplete and uneven classifications.</title>
        <authorList>
            <person name="Rinke C."/>
            <person name="Chuvochina M."/>
            <person name="Mussig A.J."/>
            <person name="Chaumeil P.-A."/>
            <person name="Waite D.W."/>
            <person name="Whitman W.B."/>
            <person name="Parks D.H."/>
            <person name="Hugenholtz P."/>
        </authorList>
    </citation>
    <scope>NUCLEOTIDE SEQUENCE</scope>
    <source>
        <strain evidence="3">UBA10036</strain>
        <strain evidence="2">UBA10191</strain>
    </source>
</reference>
<evidence type="ECO:0000313" key="4">
    <source>
        <dbReference type="EMBL" id="MBS3058505.1"/>
    </source>
</evidence>
<evidence type="ECO:0000313" key="3">
    <source>
        <dbReference type="EMBL" id="HIH32890.1"/>
    </source>
</evidence>
<proteinExistence type="predicted"/>
<accession>A0A7J4KUF7</accession>
<evidence type="ECO:0000313" key="2">
    <source>
        <dbReference type="EMBL" id="HIH21678.1"/>
    </source>
</evidence>
<dbReference type="EMBL" id="DUFW01000057">
    <property type="protein sequence ID" value="HIH21678.1"/>
    <property type="molecule type" value="Genomic_DNA"/>
</dbReference>
<evidence type="ECO:0000313" key="5">
    <source>
        <dbReference type="Proteomes" id="UP000527315"/>
    </source>
</evidence>
<name>A0A7J4KUF7_9ARCH</name>
<reference evidence="4" key="3">
    <citation type="submission" date="2021-05" db="EMBL/GenBank/DDBJ databases">
        <title>Protein family content uncovers lineage relationships and bacterial pathway maintenance mechanisms in DPANN archaea.</title>
        <authorList>
            <person name="Castelle C.J."/>
            <person name="Meheust R."/>
            <person name="Jaffe A.L."/>
            <person name="Seitz K."/>
            <person name="Gong X."/>
            <person name="Baker B.J."/>
            <person name="Banfield J.F."/>
        </authorList>
    </citation>
    <scope>NUCLEOTIDE SEQUENCE</scope>
    <source>
        <strain evidence="4">RIFCSPLOWO2_01_FULL_43_13</strain>
    </source>
</reference>
<dbReference type="AlphaFoldDB" id="A0A7J4KUF7"/>
<sequence length="258" mass="29582">MLENKKMLTIAIAVLVAIGLLAVFLNERFEKESNGFENGKEGSVLGERQEYGIPESVFVELPEVPGDFNQVVELYYAGKISADYLSEAYYKQPEFYGNFKKDGLKQWLEPAKDRWAVNGFGITPASQEIKLGEANTAKARVFIYSSFGVRTFQGLRLRAEIPEELKEHLSIEFSEQEFLLEPNFPKFEKEWSQAVDVYFKAKGSIPEGRREIFFSIANPDLEKEKEWGEKYNGFYFNATTFKSGERVFRIILNVEGKV</sequence>
<dbReference type="Proteomes" id="UP000590964">
    <property type="component" value="Unassembled WGS sequence"/>
</dbReference>
<gene>
    <name evidence="2" type="ORF">HA222_03415</name>
    <name evidence="3" type="ORF">HA227_01425</name>
    <name evidence="4" type="ORF">J4478_03845</name>
</gene>
<reference evidence="4" key="2">
    <citation type="submission" date="2021-03" db="EMBL/GenBank/DDBJ databases">
        <authorList>
            <person name="Jaffe A."/>
        </authorList>
    </citation>
    <scope>NUCLEOTIDE SEQUENCE</scope>
    <source>
        <strain evidence="4">RIFCSPLOWO2_01_FULL_43_13</strain>
    </source>
</reference>
<dbReference type="Proteomes" id="UP000527315">
    <property type="component" value="Unassembled WGS sequence"/>
</dbReference>
<evidence type="ECO:0000256" key="1">
    <source>
        <dbReference type="SAM" id="Phobius"/>
    </source>
</evidence>
<keyword evidence="1" id="KW-1133">Transmembrane helix</keyword>
<dbReference type="EMBL" id="JAGVWB010000027">
    <property type="protein sequence ID" value="MBS3058505.1"/>
    <property type="molecule type" value="Genomic_DNA"/>
</dbReference>
<organism evidence="3 5">
    <name type="scientific">Candidatus Iainarchaeum sp</name>
    <dbReference type="NCBI Taxonomy" id="3101447"/>
    <lineage>
        <taxon>Archaea</taxon>
        <taxon>Candidatus Iainarchaeota</taxon>
        <taxon>Candidatus Iainarchaeia</taxon>
        <taxon>Candidatus Iainarchaeales</taxon>
        <taxon>Candidatus Iainarchaeaceae</taxon>
        <taxon>Candidatus Iainarchaeum</taxon>
    </lineage>
</organism>
<keyword evidence="1" id="KW-0472">Membrane</keyword>
<keyword evidence="1" id="KW-0812">Transmembrane</keyword>
<feature type="transmembrane region" description="Helical" evidence="1">
    <location>
        <begin position="7"/>
        <end position="25"/>
    </location>
</feature>
<protein>
    <submittedName>
        <fullName evidence="3">Uncharacterized protein</fullName>
    </submittedName>
</protein>
<dbReference type="EMBL" id="DUFJ01000036">
    <property type="protein sequence ID" value="HIH32890.1"/>
    <property type="molecule type" value="Genomic_DNA"/>
</dbReference>
<comment type="caution">
    <text evidence="3">The sequence shown here is derived from an EMBL/GenBank/DDBJ whole genome shotgun (WGS) entry which is preliminary data.</text>
</comment>